<dbReference type="InterPro" id="IPR011059">
    <property type="entry name" value="Metal-dep_hydrolase_composite"/>
</dbReference>
<gene>
    <name evidence="10" type="ORF">HY57_02460</name>
</gene>
<evidence type="ECO:0000256" key="7">
    <source>
        <dbReference type="PIRSR" id="PIRSR038994-2"/>
    </source>
</evidence>
<evidence type="ECO:0000256" key="1">
    <source>
        <dbReference type="ARBA" id="ARBA00010716"/>
    </source>
</evidence>
<dbReference type="PIRSF" id="PIRSF038994">
    <property type="entry name" value="NagA"/>
    <property type="match status" value="1"/>
</dbReference>
<dbReference type="HOGENOM" id="CLU_032482_2_2_6"/>
<feature type="domain" description="Amidohydrolase-related" evidence="9">
    <location>
        <begin position="56"/>
        <end position="379"/>
    </location>
</feature>
<dbReference type="AlphaFoldDB" id="A0A075JXA3"/>
<feature type="binding site" evidence="8">
    <location>
        <position position="133"/>
    </location>
    <ligand>
        <name>Zn(2+)</name>
        <dbReference type="ChEBI" id="CHEBI:29105"/>
    </ligand>
</feature>
<dbReference type="PANTHER" id="PTHR11113:SF14">
    <property type="entry name" value="N-ACETYLGLUCOSAMINE-6-PHOSPHATE DEACETYLASE"/>
    <property type="match status" value="1"/>
</dbReference>
<dbReference type="InterPro" id="IPR006680">
    <property type="entry name" value="Amidohydro-rel"/>
</dbReference>
<evidence type="ECO:0000259" key="9">
    <source>
        <dbReference type="Pfam" id="PF01979"/>
    </source>
</evidence>
<sequence>MTTPLTALVNGRVLTDHGPRNGWVVLVRGERIEAIVPADDARITGAQQHDLKGRLLLPGFIDVQVNGGGGVLFNAEATVEALATIGAAHRKYGTTGFLPTLITDTADVMRKALDAVDTAIEQGVPGVLGIHLEGPFLATARKGIHDASLFRLPDAEDIAAITRNRRGVVMLTLAVEEVPLDTIRQLSEAGVLVVAGHTAATYTRTRAALDAGVCGFTHLYNAMTPLGSREPGVVGAALDDPHSWCGLIVDGHHVHPVALRIAIAAKAKGKSVLVTDAMPPVGSDSPEYVLNGQTIIARDGICQSDAGVLAGSALDMATGVRNLVEMVGLPLAEASRMASAYPAAWLGLDRTHGRLVAGQHADFAVLDDGLVVKETWISGVRYDV</sequence>
<feature type="binding site" evidence="8">
    <location>
        <position position="218"/>
    </location>
    <ligand>
        <name>Zn(2+)</name>
        <dbReference type="ChEBI" id="CHEBI:29105"/>
    </ligand>
</feature>
<feature type="binding site" evidence="7">
    <location>
        <position position="229"/>
    </location>
    <ligand>
        <name>substrate</name>
    </ligand>
</feature>
<keyword evidence="3 5" id="KW-0378">Hydrolase</keyword>
<dbReference type="InterPro" id="IPR032466">
    <property type="entry name" value="Metal_Hydrolase"/>
</dbReference>
<dbReference type="GO" id="GO:0046872">
    <property type="term" value="F:metal ion binding"/>
    <property type="evidence" value="ECO:0007669"/>
    <property type="project" value="UniProtKB-KW"/>
</dbReference>
<feature type="binding site" evidence="7">
    <location>
        <begin position="221"/>
        <end position="222"/>
    </location>
    <ligand>
        <name>substrate</name>
    </ligand>
</feature>
<organism evidence="10 11">
    <name type="scientific">Dyella japonica A8</name>
    <dbReference type="NCBI Taxonomy" id="1217721"/>
    <lineage>
        <taxon>Bacteria</taxon>
        <taxon>Pseudomonadati</taxon>
        <taxon>Pseudomonadota</taxon>
        <taxon>Gammaproteobacteria</taxon>
        <taxon>Lysobacterales</taxon>
        <taxon>Rhodanobacteraceae</taxon>
        <taxon>Dyella</taxon>
    </lineage>
</organism>
<dbReference type="EMBL" id="CP008884">
    <property type="protein sequence ID" value="AIF46195.1"/>
    <property type="molecule type" value="Genomic_DNA"/>
</dbReference>
<dbReference type="FunFam" id="3.20.20.140:FF:000004">
    <property type="entry name" value="N-acetylglucosamine-6-phosphate deacetylase"/>
    <property type="match status" value="1"/>
</dbReference>
<dbReference type="Proteomes" id="UP000027987">
    <property type="component" value="Chromosome"/>
</dbReference>
<comment type="similarity">
    <text evidence="1 5">Belongs to the metallo-dependent hydrolases superfamily. NagA family.</text>
</comment>
<evidence type="ECO:0000256" key="8">
    <source>
        <dbReference type="PIRSR" id="PIRSR038994-3"/>
    </source>
</evidence>
<feature type="binding site" evidence="7">
    <location>
        <begin position="309"/>
        <end position="311"/>
    </location>
    <ligand>
        <name>substrate</name>
    </ligand>
</feature>
<evidence type="ECO:0000313" key="11">
    <source>
        <dbReference type="Proteomes" id="UP000027987"/>
    </source>
</evidence>
<feature type="binding site" evidence="8">
    <location>
        <position position="197"/>
    </location>
    <ligand>
        <name>Zn(2+)</name>
        <dbReference type="ChEBI" id="CHEBI:29105"/>
    </ligand>
</feature>
<comment type="cofactor">
    <cofactor evidence="8">
        <name>a divalent metal cation</name>
        <dbReference type="ChEBI" id="CHEBI:60240"/>
    </cofactor>
    <text evidence="8">Binds 1 divalent metal cation per subunit.</text>
</comment>
<evidence type="ECO:0000313" key="10">
    <source>
        <dbReference type="EMBL" id="AIF46195.1"/>
    </source>
</evidence>
<feature type="binding site" evidence="7">
    <location>
        <position position="253"/>
    </location>
    <ligand>
        <name>substrate</name>
    </ligand>
</feature>
<dbReference type="GO" id="GO:0008448">
    <property type="term" value="F:N-acetylglucosamine-6-phosphate deacetylase activity"/>
    <property type="evidence" value="ECO:0007669"/>
    <property type="project" value="InterPro"/>
</dbReference>
<feature type="active site" description="Proton donor/acceptor" evidence="6">
    <location>
        <position position="276"/>
    </location>
</feature>
<reference evidence="10 11" key="1">
    <citation type="submission" date="2014-07" db="EMBL/GenBank/DDBJ databases">
        <title>Complete Genome Sequence of Dyella japonica Strain A8 Isolated from Malaysian Tropical Soil.</title>
        <authorList>
            <person name="Hui R.K.H."/>
            <person name="Chen J.-W."/>
            <person name="Chan K.-G."/>
            <person name="Leung F.C.C."/>
        </authorList>
    </citation>
    <scope>NUCLEOTIDE SEQUENCE [LARGE SCALE GENOMIC DNA]</scope>
    <source>
        <strain evidence="10 11">A8</strain>
    </source>
</reference>
<dbReference type="KEGG" id="dja:HY57_02460"/>
<dbReference type="CDD" id="cd00854">
    <property type="entry name" value="NagA"/>
    <property type="match status" value="1"/>
</dbReference>
<keyword evidence="11" id="KW-1185">Reference proteome</keyword>
<dbReference type="InterPro" id="IPR003764">
    <property type="entry name" value="GlcNAc_6-P_deAcase"/>
</dbReference>
<evidence type="ECO:0000256" key="6">
    <source>
        <dbReference type="PIRSR" id="PIRSR038994-1"/>
    </source>
</evidence>
<dbReference type="NCBIfam" id="TIGR00221">
    <property type="entry name" value="nagA"/>
    <property type="match status" value="1"/>
</dbReference>
<evidence type="ECO:0000256" key="4">
    <source>
        <dbReference type="ARBA" id="ARBA00023277"/>
    </source>
</evidence>
<dbReference type="RefSeq" id="WP_019465703.1">
    <property type="nucleotide sequence ID" value="NZ_ALOY01000162.1"/>
</dbReference>
<accession>A0A075JXA3</accession>
<keyword evidence="2 8" id="KW-0479">Metal-binding</keyword>
<protein>
    <submittedName>
        <fullName evidence="10">N-acetylglucosamine 6-phosphate deacetylase</fullName>
    </submittedName>
</protein>
<evidence type="ECO:0000256" key="3">
    <source>
        <dbReference type="ARBA" id="ARBA00022801"/>
    </source>
</evidence>
<dbReference type="STRING" id="1217721.HY57_02460"/>
<dbReference type="Pfam" id="PF01979">
    <property type="entry name" value="Amidohydro_1"/>
    <property type="match status" value="1"/>
</dbReference>
<evidence type="ECO:0000256" key="2">
    <source>
        <dbReference type="ARBA" id="ARBA00022723"/>
    </source>
</evidence>
<keyword evidence="4 5" id="KW-0119">Carbohydrate metabolism</keyword>
<dbReference type="OrthoDB" id="9776488at2"/>
<feature type="binding site" evidence="7">
    <location>
        <position position="144"/>
    </location>
    <ligand>
        <name>substrate</name>
    </ligand>
</feature>
<dbReference type="SUPFAM" id="SSF51556">
    <property type="entry name" value="Metallo-dependent hydrolases"/>
    <property type="match status" value="1"/>
</dbReference>
<dbReference type="Gene3D" id="3.20.20.140">
    <property type="entry name" value="Metal-dependent hydrolases"/>
    <property type="match status" value="1"/>
</dbReference>
<evidence type="ECO:0000256" key="5">
    <source>
        <dbReference type="PIRNR" id="PIRNR038994"/>
    </source>
</evidence>
<dbReference type="Gene3D" id="2.30.40.10">
    <property type="entry name" value="Urease, subunit C, domain 1"/>
    <property type="match status" value="1"/>
</dbReference>
<dbReference type="PANTHER" id="PTHR11113">
    <property type="entry name" value="N-ACETYLGLUCOSAMINE-6-PHOSPHATE DEACETYLASE"/>
    <property type="match status" value="1"/>
</dbReference>
<dbReference type="GO" id="GO:0006046">
    <property type="term" value="P:N-acetylglucosamine catabolic process"/>
    <property type="evidence" value="ECO:0007669"/>
    <property type="project" value="TreeGrafter"/>
</dbReference>
<name>A0A075JXA3_9GAMM</name>
<dbReference type="PATRIC" id="fig|1217721.7.peg.522"/>
<dbReference type="SUPFAM" id="SSF51338">
    <property type="entry name" value="Composite domain of metallo-dependent hydrolases"/>
    <property type="match status" value="1"/>
</dbReference>
<proteinExistence type="inferred from homology"/>